<dbReference type="CDD" id="cd07307">
    <property type="entry name" value="BAR"/>
    <property type="match status" value="1"/>
</dbReference>
<dbReference type="PANTHER" id="PTHR34119">
    <property type="entry name" value="HYDROXYPROLINE-RICH GLYCOPROTEIN-LIKE"/>
    <property type="match status" value="1"/>
</dbReference>
<dbReference type="InterPro" id="IPR004148">
    <property type="entry name" value="BAR_dom"/>
</dbReference>
<name>A0AAV1R6C6_9ROSI</name>
<feature type="region of interest" description="Disordered" evidence="1">
    <location>
        <begin position="251"/>
        <end position="274"/>
    </location>
</feature>
<feature type="region of interest" description="Disordered" evidence="1">
    <location>
        <begin position="435"/>
        <end position="569"/>
    </location>
</feature>
<gene>
    <name evidence="3" type="ORF">DCAF_LOCUS6086</name>
</gene>
<evidence type="ECO:0000256" key="1">
    <source>
        <dbReference type="SAM" id="MobiDB-lite"/>
    </source>
</evidence>
<evidence type="ECO:0000313" key="4">
    <source>
        <dbReference type="Proteomes" id="UP001314170"/>
    </source>
</evidence>
<dbReference type="AlphaFoldDB" id="A0AAV1R6C6"/>
<dbReference type="GO" id="GO:0005737">
    <property type="term" value="C:cytoplasm"/>
    <property type="evidence" value="ECO:0007669"/>
    <property type="project" value="InterPro"/>
</dbReference>
<dbReference type="EMBL" id="CAWUPB010000893">
    <property type="protein sequence ID" value="CAK7328364.1"/>
    <property type="molecule type" value="Genomic_DNA"/>
</dbReference>
<dbReference type="InterPro" id="IPR027267">
    <property type="entry name" value="AH/BAR_dom_sf"/>
</dbReference>
<dbReference type="Proteomes" id="UP001314170">
    <property type="component" value="Unassembled WGS sequence"/>
</dbReference>
<keyword evidence="4" id="KW-1185">Reference proteome</keyword>
<feature type="compositionally biased region" description="Acidic residues" evidence="1">
    <location>
        <begin position="252"/>
        <end position="269"/>
    </location>
</feature>
<feature type="compositionally biased region" description="Polar residues" evidence="1">
    <location>
        <begin position="356"/>
        <end position="368"/>
    </location>
</feature>
<feature type="compositionally biased region" description="Low complexity" evidence="1">
    <location>
        <begin position="515"/>
        <end position="534"/>
    </location>
</feature>
<feature type="region of interest" description="Disordered" evidence="1">
    <location>
        <begin position="317"/>
        <end position="422"/>
    </location>
</feature>
<protein>
    <recommendedName>
        <fullName evidence="2">BAR domain-containing protein</fullName>
    </recommendedName>
</protein>
<feature type="compositionally biased region" description="Basic and acidic residues" evidence="1">
    <location>
        <begin position="318"/>
        <end position="335"/>
    </location>
</feature>
<organism evidence="3 4">
    <name type="scientific">Dovyalis caffra</name>
    <dbReference type="NCBI Taxonomy" id="77055"/>
    <lineage>
        <taxon>Eukaryota</taxon>
        <taxon>Viridiplantae</taxon>
        <taxon>Streptophyta</taxon>
        <taxon>Embryophyta</taxon>
        <taxon>Tracheophyta</taxon>
        <taxon>Spermatophyta</taxon>
        <taxon>Magnoliopsida</taxon>
        <taxon>eudicotyledons</taxon>
        <taxon>Gunneridae</taxon>
        <taxon>Pentapetalae</taxon>
        <taxon>rosids</taxon>
        <taxon>fabids</taxon>
        <taxon>Malpighiales</taxon>
        <taxon>Salicaceae</taxon>
        <taxon>Flacourtieae</taxon>
        <taxon>Dovyalis</taxon>
    </lineage>
</organism>
<dbReference type="PANTHER" id="PTHR34119:SF19">
    <property type="entry name" value="HYDROXYPROLINE-RICH GLYCOPROTEIN FAMILY PROTEIN"/>
    <property type="match status" value="1"/>
</dbReference>
<sequence length="714" mass="77961">MKSKLRGFRLRRSEAKDKIDSLLPAQLDELAQAGQDMQDMRNCYDSLLSAAAATANSAYEFSNLTSSALSEFSESLREMGSCLLEKTALHDDEGSGRVLLLLGKVQFELQKLVDSYRSHIFLTITNPSESLLNELRTVEDMKRQCDEKRNVYEYMVAQQKDRGRSKGGKDESITLQQLQTAHDEYDEEATLCVFRLKSLKQGQSRSLLTQAARHHAAQLNFFQKGLKSLEAVEPHVRLVTEHQHIDYHFTGLEDDGREDGEDDGEDGDVTNEGRELSFDYRANNQGPVVVSAARNSMEVDEEDLSFPQASAAENVELNPDRNHGGFHFPSREPRGGSHSAPIFPERKPDPVERIRQIQQASKKSNTYVLPTPIDAKGANSSRTSGSVPNTRQTDISGRTNNLWHSSPLEQKKNERDSGEGHLSDFAPLKARLAHKESNNPNAPSQFPPPLVGGISSPQLDVCNASDNKKIKRQSFSGPITSKPWSMKPALSSSGPISSAELSQQVSGMLARVANPQPSSPKVSPSTSPPLVSSPRISELHELPRPPGNLATKAAKSSVPIGHSAPLARNSELSGTSKISAGAANLASPLPTPPLIVPRSFSIPSGSQRAMSIHVSKLLDSSQVPDKPGEVDSPPLTPISLANMRPAPAISEPIPNSGQIRGTILRPRRVEKTSDGFEEIGLGFPITVRGMEIEILRGSEEEETEIEETRVGLEV</sequence>
<evidence type="ECO:0000313" key="3">
    <source>
        <dbReference type="EMBL" id="CAK7328364.1"/>
    </source>
</evidence>
<feature type="compositionally biased region" description="Basic and acidic residues" evidence="1">
    <location>
        <begin position="409"/>
        <end position="422"/>
    </location>
</feature>
<feature type="compositionally biased region" description="Polar residues" evidence="1">
    <location>
        <begin position="378"/>
        <end position="408"/>
    </location>
</feature>
<proteinExistence type="predicted"/>
<accession>A0AAV1R6C6</accession>
<feature type="compositionally biased region" description="Polar residues" evidence="1">
    <location>
        <begin position="490"/>
        <end position="506"/>
    </location>
</feature>
<feature type="compositionally biased region" description="Basic and acidic residues" evidence="1">
    <location>
        <begin position="344"/>
        <end position="355"/>
    </location>
</feature>
<feature type="domain" description="BAR" evidence="2">
    <location>
        <begin position="49"/>
        <end position="235"/>
    </location>
</feature>
<feature type="compositionally biased region" description="Polar residues" evidence="1">
    <location>
        <begin position="473"/>
        <end position="483"/>
    </location>
</feature>
<dbReference type="Pfam" id="PF03114">
    <property type="entry name" value="BAR"/>
    <property type="match status" value="1"/>
</dbReference>
<reference evidence="3 4" key="1">
    <citation type="submission" date="2024-01" db="EMBL/GenBank/DDBJ databases">
        <authorList>
            <person name="Waweru B."/>
        </authorList>
    </citation>
    <scope>NUCLEOTIDE SEQUENCE [LARGE SCALE GENOMIC DNA]</scope>
</reference>
<dbReference type="Gene3D" id="1.20.1270.60">
    <property type="entry name" value="Arfaptin homology (AH) domain/BAR domain"/>
    <property type="match status" value="1"/>
</dbReference>
<dbReference type="InterPro" id="IPR037488">
    <property type="entry name" value="At2g33490-like"/>
</dbReference>
<evidence type="ECO:0000259" key="2">
    <source>
        <dbReference type="Pfam" id="PF03114"/>
    </source>
</evidence>
<comment type="caution">
    <text evidence="3">The sequence shown here is derived from an EMBL/GenBank/DDBJ whole genome shotgun (WGS) entry which is preliminary data.</text>
</comment>
<dbReference type="SUPFAM" id="SSF103657">
    <property type="entry name" value="BAR/IMD domain-like"/>
    <property type="match status" value="1"/>
</dbReference>